<dbReference type="EMBL" id="CATQJA010002664">
    <property type="protein sequence ID" value="CAJ0581928.1"/>
    <property type="molecule type" value="Genomic_DNA"/>
</dbReference>
<feature type="signal peptide" evidence="7">
    <location>
        <begin position="1"/>
        <end position="17"/>
    </location>
</feature>
<dbReference type="PANTHER" id="PTHR43827:SF3">
    <property type="entry name" value="NADP-DEPENDENT OXIDOREDUCTASE DOMAIN-CONTAINING PROTEIN"/>
    <property type="match status" value="1"/>
</dbReference>
<dbReference type="Proteomes" id="UP001177023">
    <property type="component" value="Unassembled WGS sequence"/>
</dbReference>
<keyword evidence="7" id="KW-0732">Signal</keyword>
<evidence type="ECO:0000256" key="5">
    <source>
        <dbReference type="PIRSR" id="PIRSR000097-2"/>
    </source>
</evidence>
<comment type="similarity">
    <text evidence="1">Belongs to the aldo/keto reductase family.</text>
</comment>
<protein>
    <recommendedName>
        <fullName evidence="8">NADP-dependent oxidoreductase domain-containing protein</fullName>
    </recommendedName>
</protein>
<evidence type="ECO:0000256" key="2">
    <source>
        <dbReference type="ARBA" id="ARBA00022857"/>
    </source>
</evidence>
<feature type="chain" id="PRO_5041423775" description="NADP-dependent oxidoreductase domain-containing protein" evidence="7">
    <location>
        <begin position="18"/>
        <end position="281"/>
    </location>
</feature>
<dbReference type="InterPro" id="IPR036812">
    <property type="entry name" value="NAD(P)_OxRdtase_dom_sf"/>
</dbReference>
<evidence type="ECO:0000259" key="8">
    <source>
        <dbReference type="Pfam" id="PF00248"/>
    </source>
</evidence>
<evidence type="ECO:0000256" key="7">
    <source>
        <dbReference type="SAM" id="SignalP"/>
    </source>
</evidence>
<comment type="caution">
    <text evidence="9">The sequence shown here is derived from an EMBL/GenBank/DDBJ whole genome shotgun (WGS) entry which is preliminary data.</text>
</comment>
<evidence type="ECO:0000256" key="4">
    <source>
        <dbReference type="PIRSR" id="PIRSR000097-1"/>
    </source>
</evidence>
<name>A0AA36G8G8_9BILA</name>
<feature type="binding site" evidence="5">
    <location>
        <position position="129"/>
    </location>
    <ligand>
        <name>substrate</name>
    </ligand>
</feature>
<evidence type="ECO:0000256" key="6">
    <source>
        <dbReference type="PIRSR" id="PIRSR000097-3"/>
    </source>
</evidence>
<dbReference type="InterPro" id="IPR023210">
    <property type="entry name" value="NADP_OxRdtase_dom"/>
</dbReference>
<keyword evidence="2" id="KW-0521">NADP</keyword>
<gene>
    <name evidence="9" type="ORF">MSPICULIGERA_LOCUS20077</name>
</gene>
<feature type="domain" description="NADP-dependent oxidoreductase" evidence="8">
    <location>
        <begin position="206"/>
        <end position="265"/>
    </location>
</feature>
<feature type="non-terminal residue" evidence="9">
    <location>
        <position position="281"/>
    </location>
</feature>
<dbReference type="SUPFAM" id="SSF51430">
    <property type="entry name" value="NAD(P)-linked oxidoreductase"/>
    <property type="match status" value="1"/>
</dbReference>
<accession>A0AA36G8G8</accession>
<feature type="site" description="Lowers pKa of active site Tyr" evidence="6">
    <location>
        <position position="97"/>
    </location>
</feature>
<dbReference type="PANTHER" id="PTHR43827">
    <property type="entry name" value="2,5-DIKETO-D-GLUCONIC ACID REDUCTASE"/>
    <property type="match status" value="1"/>
</dbReference>
<evidence type="ECO:0000313" key="9">
    <source>
        <dbReference type="EMBL" id="CAJ0581928.1"/>
    </source>
</evidence>
<evidence type="ECO:0000313" key="10">
    <source>
        <dbReference type="Proteomes" id="UP001177023"/>
    </source>
</evidence>
<sequence>MLIRAALLLALALLAEADYDYTGRDYMKDKAERLIFGLWRVADGKIVHDMIDNALAAGYRTFDTAQGYGNEEYVGQAFKELLPKHNLTREDVFITTKVKETNQGPLAKGSIEESLKKLQVDYIDLMLIHWPGALPDDPKDPKHNATMRKQTWQTMEEFYGQGKLKAIGVSNFLQHHLEDLLSYAKAYACSTRTKDKGRVNPTYDEAKVEELAKKYEVSTKTLQFAWILNQGMSVLTRASSPDHIRANFGADNVTMSAEDVNSLKTKEVGTKICLNPAEVIY</sequence>
<proteinExistence type="inferred from homology"/>
<dbReference type="AlphaFoldDB" id="A0AA36G8G8"/>
<dbReference type="InterPro" id="IPR020471">
    <property type="entry name" value="AKR"/>
</dbReference>
<evidence type="ECO:0000256" key="1">
    <source>
        <dbReference type="ARBA" id="ARBA00007905"/>
    </source>
</evidence>
<evidence type="ECO:0000256" key="3">
    <source>
        <dbReference type="ARBA" id="ARBA00023002"/>
    </source>
</evidence>
<dbReference type="GO" id="GO:0016616">
    <property type="term" value="F:oxidoreductase activity, acting on the CH-OH group of donors, NAD or NADP as acceptor"/>
    <property type="evidence" value="ECO:0007669"/>
    <property type="project" value="UniProtKB-ARBA"/>
</dbReference>
<keyword evidence="3" id="KW-0560">Oxidoreductase</keyword>
<dbReference type="Gene3D" id="3.20.20.100">
    <property type="entry name" value="NADP-dependent oxidoreductase domain"/>
    <property type="match status" value="2"/>
</dbReference>
<dbReference type="PIRSF" id="PIRSF000097">
    <property type="entry name" value="AKR"/>
    <property type="match status" value="1"/>
</dbReference>
<organism evidence="9 10">
    <name type="scientific">Mesorhabditis spiculigera</name>
    <dbReference type="NCBI Taxonomy" id="96644"/>
    <lineage>
        <taxon>Eukaryota</taxon>
        <taxon>Metazoa</taxon>
        <taxon>Ecdysozoa</taxon>
        <taxon>Nematoda</taxon>
        <taxon>Chromadorea</taxon>
        <taxon>Rhabditida</taxon>
        <taxon>Rhabditina</taxon>
        <taxon>Rhabditomorpha</taxon>
        <taxon>Rhabditoidea</taxon>
        <taxon>Rhabditidae</taxon>
        <taxon>Mesorhabditinae</taxon>
        <taxon>Mesorhabditis</taxon>
    </lineage>
</organism>
<keyword evidence="10" id="KW-1185">Reference proteome</keyword>
<feature type="domain" description="NADP-dependent oxidoreductase" evidence="8">
    <location>
        <begin position="33"/>
        <end position="180"/>
    </location>
</feature>
<dbReference type="PRINTS" id="PR00069">
    <property type="entry name" value="ALDKETRDTASE"/>
</dbReference>
<feature type="active site" description="Proton donor" evidence="4">
    <location>
        <position position="68"/>
    </location>
</feature>
<dbReference type="Pfam" id="PF00248">
    <property type="entry name" value="Aldo_ket_red"/>
    <property type="match status" value="2"/>
</dbReference>
<reference evidence="9" key="1">
    <citation type="submission" date="2023-06" db="EMBL/GenBank/DDBJ databases">
        <authorList>
            <person name="Delattre M."/>
        </authorList>
    </citation>
    <scope>NUCLEOTIDE SEQUENCE</scope>
    <source>
        <strain evidence="9">AF72</strain>
    </source>
</reference>